<proteinExistence type="predicted"/>
<evidence type="ECO:0000313" key="3">
    <source>
        <dbReference type="EMBL" id="TDC61664.1"/>
    </source>
</evidence>
<protein>
    <submittedName>
        <fullName evidence="3">Aldo/keto reductase</fullName>
    </submittedName>
</protein>
<dbReference type="Proteomes" id="UP000295345">
    <property type="component" value="Unassembled WGS sequence"/>
</dbReference>
<dbReference type="GO" id="GO:0005829">
    <property type="term" value="C:cytosol"/>
    <property type="evidence" value="ECO:0007669"/>
    <property type="project" value="TreeGrafter"/>
</dbReference>
<name>A0A4R4SH48_9ACTN</name>
<accession>A0A4R4SH48</accession>
<organism evidence="3 4">
    <name type="scientific">Streptomyces hainanensis</name>
    <dbReference type="NCBI Taxonomy" id="402648"/>
    <lineage>
        <taxon>Bacteria</taxon>
        <taxon>Bacillati</taxon>
        <taxon>Actinomycetota</taxon>
        <taxon>Actinomycetes</taxon>
        <taxon>Kitasatosporales</taxon>
        <taxon>Streptomycetaceae</taxon>
        <taxon>Streptomyces</taxon>
    </lineage>
</organism>
<dbReference type="RefSeq" id="WP_132822243.1">
    <property type="nucleotide sequence ID" value="NZ_SMKI01000728.1"/>
</dbReference>
<dbReference type="OrthoDB" id="9768793at2"/>
<feature type="domain" description="NADP-dependent oxidoreductase" evidence="2">
    <location>
        <begin position="15"/>
        <end position="311"/>
    </location>
</feature>
<evidence type="ECO:0000313" key="4">
    <source>
        <dbReference type="Proteomes" id="UP000295345"/>
    </source>
</evidence>
<dbReference type="PANTHER" id="PTHR43364">
    <property type="entry name" value="NADH-SPECIFIC METHYLGLYOXAL REDUCTASE-RELATED"/>
    <property type="match status" value="1"/>
</dbReference>
<dbReference type="PANTHER" id="PTHR43364:SF6">
    <property type="entry name" value="OXIDOREDUCTASE-RELATED"/>
    <property type="match status" value="1"/>
</dbReference>
<keyword evidence="1" id="KW-0560">Oxidoreductase</keyword>
<dbReference type="GO" id="GO:0016491">
    <property type="term" value="F:oxidoreductase activity"/>
    <property type="evidence" value="ECO:0007669"/>
    <property type="project" value="UniProtKB-KW"/>
</dbReference>
<dbReference type="FunFam" id="3.20.20.100:FF:000004">
    <property type="entry name" value="Oxidoreductase, aldo/keto reductase"/>
    <property type="match status" value="1"/>
</dbReference>
<dbReference type="Pfam" id="PF00248">
    <property type="entry name" value="Aldo_ket_red"/>
    <property type="match status" value="1"/>
</dbReference>
<dbReference type="CDD" id="cd19081">
    <property type="entry name" value="AKR_AKR9C1"/>
    <property type="match status" value="1"/>
</dbReference>
<evidence type="ECO:0000259" key="2">
    <source>
        <dbReference type="Pfam" id="PF00248"/>
    </source>
</evidence>
<reference evidence="3 4" key="1">
    <citation type="submission" date="2019-03" db="EMBL/GenBank/DDBJ databases">
        <title>Draft genome sequences of novel Actinobacteria.</title>
        <authorList>
            <person name="Sahin N."/>
            <person name="Ay H."/>
            <person name="Saygin H."/>
        </authorList>
    </citation>
    <scope>NUCLEOTIDE SEQUENCE [LARGE SCALE GENOMIC DNA]</scope>
    <source>
        <strain evidence="3 4">DSM 41900</strain>
    </source>
</reference>
<dbReference type="InterPro" id="IPR023210">
    <property type="entry name" value="NADP_OxRdtase_dom"/>
</dbReference>
<dbReference type="PRINTS" id="PR00069">
    <property type="entry name" value="ALDKETRDTASE"/>
</dbReference>
<dbReference type="AlphaFoldDB" id="A0A4R4SH48"/>
<dbReference type="InterPro" id="IPR020471">
    <property type="entry name" value="AKR"/>
</dbReference>
<evidence type="ECO:0000256" key="1">
    <source>
        <dbReference type="ARBA" id="ARBA00023002"/>
    </source>
</evidence>
<dbReference type="InterPro" id="IPR050523">
    <property type="entry name" value="AKR_Detox_Biosynth"/>
</dbReference>
<sequence length="314" mass="33308">MTTTTHSVGDLRVFPLCLGGNVFGWTADEAESFAVLDAYAAVGGDFLDTADSYTAWVEGNSGGESETVIGRWMASRGNRDAIVVATKVGAHPDFKGLAASTIKRAAEASLRRLGTDRIDLYYTHFDDESVEVSEIVTALDDLVREGKVREIGASNISPARLEASLDFSTRENKARYVALQPHYNLVSRDTYEGELAAVAARHGLAAMPYFGLAAGFLTGKYRPGTEVTSARSGRVAKYLESERGRRVLAALDEVAAAHSAEVATVALAWLAAQPTVVAPIASARTTAQLPALLAVADLALTDAELARLTEASGE</sequence>
<gene>
    <name evidence="3" type="ORF">E1283_35260</name>
</gene>
<comment type="caution">
    <text evidence="3">The sequence shown here is derived from an EMBL/GenBank/DDBJ whole genome shotgun (WGS) entry which is preliminary data.</text>
</comment>
<dbReference type="InterPro" id="IPR036812">
    <property type="entry name" value="NAD(P)_OxRdtase_dom_sf"/>
</dbReference>
<dbReference type="Gene3D" id="3.20.20.100">
    <property type="entry name" value="NADP-dependent oxidoreductase domain"/>
    <property type="match status" value="1"/>
</dbReference>
<dbReference type="SUPFAM" id="SSF51430">
    <property type="entry name" value="NAD(P)-linked oxidoreductase"/>
    <property type="match status" value="1"/>
</dbReference>
<dbReference type="EMBL" id="SMKI01000728">
    <property type="protein sequence ID" value="TDC61664.1"/>
    <property type="molecule type" value="Genomic_DNA"/>
</dbReference>
<keyword evidence="4" id="KW-1185">Reference proteome</keyword>